<feature type="region of interest" description="Disordered" evidence="1">
    <location>
        <begin position="144"/>
        <end position="289"/>
    </location>
</feature>
<protein>
    <submittedName>
        <fullName evidence="2">Glycogenin glucosyltransferase</fullName>
        <ecNumber evidence="2">2.4.1.186</ecNumber>
    </submittedName>
</protein>
<dbReference type="InterPro" id="IPR029044">
    <property type="entry name" value="Nucleotide-diphossugar_trans"/>
</dbReference>
<dbReference type="SUPFAM" id="SSF53448">
    <property type="entry name" value="Nucleotide-diphospho-sugar transferases"/>
    <property type="match status" value="1"/>
</dbReference>
<comment type="caution">
    <text evidence="2">The sequence shown here is derived from an EMBL/GenBank/DDBJ whole genome shotgun (WGS) entry which is preliminary data.</text>
</comment>
<keyword evidence="2" id="KW-0328">Glycosyltransferase</keyword>
<dbReference type="GO" id="GO:0008466">
    <property type="term" value="F:glycogenin glucosyltransferase activity"/>
    <property type="evidence" value="ECO:0007669"/>
    <property type="project" value="UniProtKB-EC"/>
</dbReference>
<proteinExistence type="predicted"/>
<dbReference type="Gene3D" id="3.90.550.10">
    <property type="entry name" value="Spore Coat Polysaccharide Biosynthesis Protein SpsA, Chain A"/>
    <property type="match status" value="1"/>
</dbReference>
<reference evidence="2" key="1">
    <citation type="journal article" date="2023" name="Genome Biol. Evol.">
        <title>First Whole Genome Sequence and Flow Cytometry Genome Size Data for the Lichen-Forming Fungus Ramalina farinacea (Ascomycota).</title>
        <authorList>
            <person name="Llewellyn T."/>
            <person name="Mian S."/>
            <person name="Hill R."/>
            <person name="Leitch I.J."/>
            <person name="Gaya E."/>
        </authorList>
    </citation>
    <scope>NUCLEOTIDE SEQUENCE</scope>
    <source>
        <strain evidence="2">LIQ254RAFAR</strain>
    </source>
</reference>
<gene>
    <name evidence="2" type="primary">GLG2</name>
    <name evidence="2" type="ORF">OHK93_006037</name>
</gene>
<dbReference type="EMBL" id="JAPUFD010000004">
    <property type="protein sequence ID" value="MDI1486776.1"/>
    <property type="molecule type" value="Genomic_DNA"/>
</dbReference>
<dbReference type="EC" id="2.4.1.186" evidence="2"/>
<feature type="compositionally biased region" description="Polar residues" evidence="1">
    <location>
        <begin position="263"/>
        <end position="277"/>
    </location>
</feature>
<feature type="compositionally biased region" description="Polar residues" evidence="1">
    <location>
        <begin position="350"/>
        <end position="378"/>
    </location>
</feature>
<accession>A0AA43QKU1</accession>
<keyword evidence="3" id="KW-1185">Reference proteome</keyword>
<feature type="region of interest" description="Disordered" evidence="1">
    <location>
        <begin position="440"/>
        <end position="487"/>
    </location>
</feature>
<dbReference type="Proteomes" id="UP001161017">
    <property type="component" value="Unassembled WGS sequence"/>
</dbReference>
<feature type="compositionally biased region" description="Low complexity" evidence="1">
    <location>
        <begin position="519"/>
        <end position="534"/>
    </location>
</feature>
<evidence type="ECO:0000313" key="3">
    <source>
        <dbReference type="Proteomes" id="UP001161017"/>
    </source>
</evidence>
<keyword evidence="2" id="KW-0808">Transferase</keyword>
<feature type="region of interest" description="Disordered" evidence="1">
    <location>
        <begin position="519"/>
        <end position="566"/>
    </location>
</feature>
<evidence type="ECO:0000313" key="2">
    <source>
        <dbReference type="EMBL" id="MDI1486776.1"/>
    </source>
</evidence>
<dbReference type="PANTHER" id="PTHR11183">
    <property type="entry name" value="GLYCOGENIN SUBFAMILY MEMBER"/>
    <property type="match status" value="1"/>
</dbReference>
<dbReference type="InterPro" id="IPR050587">
    <property type="entry name" value="GNT1/Glycosyltrans_8"/>
</dbReference>
<dbReference type="AlphaFoldDB" id="A0AA43QKU1"/>
<evidence type="ECO:0000256" key="1">
    <source>
        <dbReference type="SAM" id="MobiDB-lite"/>
    </source>
</evidence>
<organism evidence="2 3">
    <name type="scientific">Ramalina farinacea</name>
    <dbReference type="NCBI Taxonomy" id="258253"/>
    <lineage>
        <taxon>Eukaryota</taxon>
        <taxon>Fungi</taxon>
        <taxon>Dikarya</taxon>
        <taxon>Ascomycota</taxon>
        <taxon>Pezizomycotina</taxon>
        <taxon>Lecanoromycetes</taxon>
        <taxon>OSLEUM clade</taxon>
        <taxon>Lecanoromycetidae</taxon>
        <taxon>Lecanorales</taxon>
        <taxon>Lecanorineae</taxon>
        <taxon>Ramalinaceae</taxon>
        <taxon>Ramalina</taxon>
    </lineage>
</organism>
<name>A0AA43QKU1_9LECA</name>
<feature type="compositionally biased region" description="Basic and acidic residues" evidence="1">
    <location>
        <begin position="451"/>
        <end position="462"/>
    </location>
</feature>
<feature type="compositionally biased region" description="Basic and acidic residues" evidence="1">
    <location>
        <begin position="153"/>
        <end position="168"/>
    </location>
</feature>
<feature type="region of interest" description="Disordered" evidence="1">
    <location>
        <begin position="329"/>
        <end position="426"/>
    </location>
</feature>
<sequence length="566" mass="60921">MVLAHSLKGSGTKKQLAALVTLESISSSTITELKNMYDHIIPVDRIVNRSPANLYLMNRPDLASAFTKIALWRQTQFAHLVYLDADVVALRAPDELFNLPHSFAAVPDIGWPDCFNSGVLSLKPNMGDYYALLALAQRGISFDGADQETEPSLTDKTDPAESLSKEEMAPTPTVQQRKFSVDWDPRNQPPPTNSKPEAPNFPHDTYQMSADRNLFQAPKPPEPPKGMYQIPNQPPTEQRPKPIFPWEERAPKPTRVFAEDAPSETTPSITTDSGSEATETDTITLTTPSISFTSAEPFASYTRSNAWDAMPEIDRYISSLPQNRRAKVQVLFDKGDRQGAAAAAAGHDTPSLTNDPSIMSPTSENPPSSERRQSSNLITDFPTEIERPSLPVTPAPVRRPQFWSSHRDEAGDLPAAEGVPEQSQWDPVSKLVELARRQSEVLEKGPMGGTAEERNIPARKLVESSSSTTTPASIPERDEGGMGKEAAVADEVADTAAAVEGGPMVTEAAVAAEVADTAAAIPGDGDGGPAPMTTRAPEFGTLNFAGGGSSIAGENGDGRENIAPTE</sequence>